<evidence type="ECO:0000256" key="2">
    <source>
        <dbReference type="ARBA" id="ARBA00022898"/>
    </source>
</evidence>
<dbReference type="GO" id="GO:0003992">
    <property type="term" value="F:N2-acetyl-L-ornithine:2-oxoglutarate 5-aminotransferase activity"/>
    <property type="evidence" value="ECO:0007669"/>
    <property type="project" value="UniProtKB-EC"/>
</dbReference>
<evidence type="ECO:0000256" key="1">
    <source>
        <dbReference type="ARBA" id="ARBA00001933"/>
    </source>
</evidence>
<dbReference type="GO" id="GO:0042802">
    <property type="term" value="F:identical protein binding"/>
    <property type="evidence" value="ECO:0007669"/>
    <property type="project" value="TreeGrafter"/>
</dbReference>
<reference evidence="3" key="1">
    <citation type="submission" date="2018-06" db="EMBL/GenBank/DDBJ databases">
        <authorList>
            <person name="Zhirakovskaya E."/>
        </authorList>
    </citation>
    <scope>NUCLEOTIDE SEQUENCE</scope>
</reference>
<dbReference type="GO" id="GO:0030170">
    <property type="term" value="F:pyridoxal phosphate binding"/>
    <property type="evidence" value="ECO:0007669"/>
    <property type="project" value="InterPro"/>
</dbReference>
<gene>
    <name evidence="3" type="ORF">MNBD_ALPHA08-877</name>
</gene>
<dbReference type="InterPro" id="IPR015424">
    <property type="entry name" value="PyrdxlP-dep_Trfase"/>
</dbReference>
<proteinExistence type="predicted"/>
<keyword evidence="2" id="KW-0663">Pyridoxal phosphate</keyword>
<dbReference type="Gene3D" id="3.40.640.10">
    <property type="entry name" value="Type I PLP-dependent aspartate aminotransferase-like (Major domain)"/>
    <property type="match status" value="1"/>
</dbReference>
<dbReference type="PIRSF" id="PIRSF000521">
    <property type="entry name" value="Transaminase_4ab_Lys_Orn"/>
    <property type="match status" value="1"/>
</dbReference>
<dbReference type="PANTHER" id="PTHR11986">
    <property type="entry name" value="AMINOTRANSFERASE CLASS III"/>
    <property type="match status" value="1"/>
</dbReference>
<keyword evidence="3" id="KW-0808">Transferase</keyword>
<dbReference type="Gene3D" id="3.90.1150.10">
    <property type="entry name" value="Aspartate Aminotransferase, domain 1"/>
    <property type="match status" value="1"/>
</dbReference>
<dbReference type="InterPro" id="IPR049704">
    <property type="entry name" value="Aminotrans_3_PPA_site"/>
</dbReference>
<name>A0A3B0RS00_9ZZZZ</name>
<dbReference type="InterPro" id="IPR015422">
    <property type="entry name" value="PyrdxlP-dep_Trfase_small"/>
</dbReference>
<keyword evidence="3" id="KW-0032">Aminotransferase</keyword>
<dbReference type="EMBL" id="UOEC01000087">
    <property type="protein sequence ID" value="VAV91118.1"/>
    <property type="molecule type" value="Genomic_DNA"/>
</dbReference>
<sequence length="465" mass="50570">MPFDIKQLMAENISQGNALYSEHVNSKFAKALKIIGFDKTYVSGKGSYLFDQDGTRYLDMLAGYGMFNIGRNHHVVQKALTDFIEADFSSLVQMETPVLCGVLASELKKRIGYGLSKVYFCSTGAEANETAIKFARRATGRNTVLYASSAFHGLTTGALAMNGSEVFKENFGELAASRKIPLGDIAALERELAKGDVAAFFVEPVQGKGVNMPPAGFLAAASKLCHKHGSLFIADEVQSGIGRTGAFIALHHEEGIEPDVVIVSKSLSGGYVPIAAVVMTEKVFGKTFSSLDRAVVHSSTFGKSNFAMTAGLATLSVLDDEDLVENARRVGDILGNRLLALKDKYEFIHDVRWRGLMLAIEFGKPKSLKLKTAWATVNKINEDLFCQAITIPLLQDHKILTQVAGNKMTTIKLIPPLTFDEGDVDWFMDGFEKVMDDLHKFPGPAWESLTRIAKNALGGSPKAAK</sequence>
<dbReference type="PANTHER" id="PTHR11986:SF121">
    <property type="entry name" value="BLR3010 PROTEIN"/>
    <property type="match status" value="1"/>
</dbReference>
<dbReference type="PROSITE" id="PS00600">
    <property type="entry name" value="AA_TRANSFER_CLASS_3"/>
    <property type="match status" value="1"/>
</dbReference>
<dbReference type="InterPro" id="IPR050103">
    <property type="entry name" value="Class-III_PLP-dep_AT"/>
</dbReference>
<dbReference type="CDD" id="cd00610">
    <property type="entry name" value="OAT_like"/>
    <property type="match status" value="1"/>
</dbReference>
<dbReference type="InterPro" id="IPR005814">
    <property type="entry name" value="Aminotrans_3"/>
</dbReference>
<evidence type="ECO:0000313" key="3">
    <source>
        <dbReference type="EMBL" id="VAV91118.1"/>
    </source>
</evidence>
<accession>A0A3B0RS00</accession>
<dbReference type="InterPro" id="IPR015421">
    <property type="entry name" value="PyrdxlP-dep_Trfase_major"/>
</dbReference>
<dbReference type="FunFam" id="3.40.640.10:FF:000004">
    <property type="entry name" value="Acetylornithine aminotransferase"/>
    <property type="match status" value="1"/>
</dbReference>
<dbReference type="SUPFAM" id="SSF53383">
    <property type="entry name" value="PLP-dependent transferases"/>
    <property type="match status" value="1"/>
</dbReference>
<dbReference type="EC" id="2.6.1.11" evidence="3"/>
<dbReference type="Pfam" id="PF00202">
    <property type="entry name" value="Aminotran_3"/>
    <property type="match status" value="1"/>
</dbReference>
<dbReference type="AlphaFoldDB" id="A0A3B0RS00"/>
<protein>
    <submittedName>
        <fullName evidence="3">Acetylornithine aminotransferase</fullName>
        <ecNumber evidence="3">2.6.1.11</ecNumber>
    </submittedName>
</protein>
<comment type="cofactor">
    <cofactor evidence="1">
        <name>pyridoxal 5'-phosphate</name>
        <dbReference type="ChEBI" id="CHEBI:597326"/>
    </cofactor>
</comment>
<organism evidence="3">
    <name type="scientific">hydrothermal vent metagenome</name>
    <dbReference type="NCBI Taxonomy" id="652676"/>
    <lineage>
        <taxon>unclassified sequences</taxon>
        <taxon>metagenomes</taxon>
        <taxon>ecological metagenomes</taxon>
    </lineage>
</organism>